<dbReference type="GO" id="GO:0016787">
    <property type="term" value="F:hydrolase activity"/>
    <property type="evidence" value="ECO:0007669"/>
    <property type="project" value="UniProtKB-UniRule"/>
</dbReference>
<dbReference type="EMBL" id="FZOJ01000018">
    <property type="protein sequence ID" value="SNS71338.1"/>
    <property type="molecule type" value="Genomic_DNA"/>
</dbReference>
<dbReference type="EC" id="3.1.4.-" evidence="2"/>
<evidence type="ECO:0000256" key="2">
    <source>
        <dbReference type="RuleBase" id="RU362039"/>
    </source>
</evidence>
<dbReference type="InterPro" id="IPR000979">
    <property type="entry name" value="Phosphodiesterase_MJ0936/Vps29"/>
</dbReference>
<dbReference type="SUPFAM" id="SSF56300">
    <property type="entry name" value="Metallo-dependent phosphatases"/>
    <property type="match status" value="1"/>
</dbReference>
<evidence type="ECO:0000256" key="1">
    <source>
        <dbReference type="ARBA" id="ARBA00008950"/>
    </source>
</evidence>
<reference evidence="4 5" key="1">
    <citation type="submission" date="2017-06" db="EMBL/GenBank/DDBJ databases">
        <authorList>
            <person name="Kim H.J."/>
            <person name="Triplett B.A."/>
        </authorList>
    </citation>
    <scope>NUCLEOTIDE SEQUENCE [LARGE SCALE GENOMIC DNA]</scope>
    <source>
        <strain evidence="4 5">SCA</strain>
    </source>
</reference>
<evidence type="ECO:0000313" key="5">
    <source>
        <dbReference type="Proteomes" id="UP000198304"/>
    </source>
</evidence>
<dbReference type="InterPro" id="IPR029052">
    <property type="entry name" value="Metallo-depent_PP-like"/>
</dbReference>
<dbReference type="Proteomes" id="UP000198304">
    <property type="component" value="Unassembled WGS sequence"/>
</dbReference>
<comment type="cofactor">
    <cofactor evidence="2">
        <name>a divalent metal cation</name>
        <dbReference type="ChEBI" id="CHEBI:60240"/>
    </cofactor>
</comment>
<accession>A0A239GRC6</accession>
<dbReference type="Pfam" id="PF12850">
    <property type="entry name" value="Metallophos_2"/>
    <property type="match status" value="1"/>
</dbReference>
<dbReference type="NCBIfam" id="TIGR00040">
    <property type="entry name" value="yfcE"/>
    <property type="match status" value="1"/>
</dbReference>
<keyword evidence="5" id="KW-1185">Reference proteome</keyword>
<name>A0A239GRC6_9FIRM</name>
<protein>
    <recommendedName>
        <fullName evidence="2">Phosphoesterase</fullName>
        <ecNumber evidence="2">3.1.4.-</ecNumber>
    </recommendedName>
</protein>
<sequence length="157" mass="17536">MKVVVLGDSHRDTSSIDMIGDVLKEAELVIHNGDNYKDLVYIQDHYNPNAIGVRGNCDLEESVAEERLEIIEDKRVFITHGHRYGVKYGLSGIFYKGKELKADLVIFGHSHMPVNLIEDGMVLLNPGSVSLPRGNSTRSFASLEIKDSINVEIIELK</sequence>
<proteinExistence type="inferred from homology"/>
<dbReference type="InterPro" id="IPR024654">
    <property type="entry name" value="Calcineurin-like_PHP_lpxH"/>
</dbReference>
<dbReference type="GO" id="GO:0046872">
    <property type="term" value="F:metal ion binding"/>
    <property type="evidence" value="ECO:0007669"/>
    <property type="project" value="UniProtKB-KW"/>
</dbReference>
<evidence type="ECO:0000259" key="3">
    <source>
        <dbReference type="Pfam" id="PF12850"/>
    </source>
</evidence>
<gene>
    <name evidence="4" type="ORF">SAMN05446037_101841</name>
</gene>
<dbReference type="OrthoDB" id="9800565at2"/>
<organism evidence="4 5">
    <name type="scientific">Anaerovirgula multivorans</name>
    <dbReference type="NCBI Taxonomy" id="312168"/>
    <lineage>
        <taxon>Bacteria</taxon>
        <taxon>Bacillati</taxon>
        <taxon>Bacillota</taxon>
        <taxon>Clostridia</taxon>
        <taxon>Peptostreptococcales</taxon>
        <taxon>Natronincolaceae</taxon>
        <taxon>Anaerovirgula</taxon>
    </lineage>
</organism>
<feature type="domain" description="Calcineurin-like phosphoesterase" evidence="3">
    <location>
        <begin position="1"/>
        <end position="147"/>
    </location>
</feature>
<dbReference type="Gene3D" id="3.60.21.10">
    <property type="match status" value="1"/>
</dbReference>
<dbReference type="PANTHER" id="PTHR11124">
    <property type="entry name" value="VACUOLAR SORTING PROTEIN VPS29"/>
    <property type="match status" value="1"/>
</dbReference>
<evidence type="ECO:0000313" key="4">
    <source>
        <dbReference type="EMBL" id="SNS71338.1"/>
    </source>
</evidence>
<comment type="similarity">
    <text evidence="1 2">Belongs to the metallophosphoesterase superfamily. YfcE family.</text>
</comment>
<keyword evidence="2" id="KW-0479">Metal-binding</keyword>
<dbReference type="AlphaFoldDB" id="A0A239GRC6"/>